<dbReference type="SUPFAM" id="SSF55729">
    <property type="entry name" value="Acyl-CoA N-acyltransferases (Nat)"/>
    <property type="match status" value="1"/>
</dbReference>
<dbReference type="Pfam" id="PF00583">
    <property type="entry name" value="Acetyltransf_1"/>
    <property type="match status" value="1"/>
</dbReference>
<dbReference type="Gene3D" id="3.40.630.30">
    <property type="match status" value="1"/>
</dbReference>
<dbReference type="GO" id="GO:0016747">
    <property type="term" value="F:acyltransferase activity, transferring groups other than amino-acyl groups"/>
    <property type="evidence" value="ECO:0007669"/>
    <property type="project" value="InterPro"/>
</dbReference>
<evidence type="ECO:0000259" key="1">
    <source>
        <dbReference type="PROSITE" id="PS51186"/>
    </source>
</evidence>
<evidence type="ECO:0000313" key="2">
    <source>
        <dbReference type="EMBL" id="GAH05682.1"/>
    </source>
</evidence>
<name>X1CDJ2_9ZZZZ</name>
<dbReference type="PROSITE" id="PS51186">
    <property type="entry name" value="GNAT"/>
    <property type="match status" value="1"/>
</dbReference>
<dbReference type="EMBL" id="BART01038463">
    <property type="protein sequence ID" value="GAH05682.1"/>
    <property type="molecule type" value="Genomic_DNA"/>
</dbReference>
<sequence length="86" mass="9998">MLITLYVIPEERRKGVASALYEKAESVAVEVGCDTVYNWVHPNNYRSIPFLKKRGYNVLNLIEVCKKRPGEKLTQKIKVGNYEFDY</sequence>
<protein>
    <recommendedName>
        <fullName evidence="1">N-acetyltransferase domain-containing protein</fullName>
    </recommendedName>
</protein>
<comment type="caution">
    <text evidence="2">The sequence shown here is derived from an EMBL/GenBank/DDBJ whole genome shotgun (WGS) entry which is preliminary data.</text>
</comment>
<reference evidence="2" key="1">
    <citation type="journal article" date="2014" name="Front. Microbiol.">
        <title>High frequency of phylogenetically diverse reductive dehalogenase-homologous genes in deep subseafloor sedimentary metagenomes.</title>
        <authorList>
            <person name="Kawai M."/>
            <person name="Futagami T."/>
            <person name="Toyoda A."/>
            <person name="Takaki Y."/>
            <person name="Nishi S."/>
            <person name="Hori S."/>
            <person name="Arai W."/>
            <person name="Tsubouchi T."/>
            <person name="Morono Y."/>
            <person name="Uchiyama I."/>
            <person name="Ito T."/>
            <person name="Fujiyama A."/>
            <person name="Inagaki F."/>
            <person name="Takami H."/>
        </authorList>
    </citation>
    <scope>NUCLEOTIDE SEQUENCE</scope>
    <source>
        <strain evidence="2">Expedition CK06-06</strain>
    </source>
</reference>
<dbReference type="InterPro" id="IPR000182">
    <property type="entry name" value="GNAT_dom"/>
</dbReference>
<dbReference type="InterPro" id="IPR016181">
    <property type="entry name" value="Acyl_CoA_acyltransferase"/>
</dbReference>
<feature type="domain" description="N-acetyltransferase" evidence="1">
    <location>
        <begin position="1"/>
        <end position="71"/>
    </location>
</feature>
<organism evidence="2">
    <name type="scientific">marine sediment metagenome</name>
    <dbReference type="NCBI Taxonomy" id="412755"/>
    <lineage>
        <taxon>unclassified sequences</taxon>
        <taxon>metagenomes</taxon>
        <taxon>ecological metagenomes</taxon>
    </lineage>
</organism>
<gene>
    <name evidence="2" type="ORF">S01H4_63774</name>
</gene>
<proteinExistence type="predicted"/>
<dbReference type="AlphaFoldDB" id="X1CDJ2"/>
<accession>X1CDJ2</accession>
<dbReference type="CDD" id="cd04301">
    <property type="entry name" value="NAT_SF"/>
    <property type="match status" value="1"/>
</dbReference>